<protein>
    <submittedName>
        <fullName evidence="2">Cytochrome P450</fullName>
    </submittedName>
</protein>
<dbReference type="Proteomes" id="UP000502035">
    <property type="component" value="Chromosome"/>
</dbReference>
<evidence type="ECO:0000313" key="2">
    <source>
        <dbReference type="EMBL" id="QIK74892.1"/>
    </source>
</evidence>
<evidence type="ECO:0000256" key="1">
    <source>
        <dbReference type="ARBA" id="ARBA00010617"/>
    </source>
</evidence>
<dbReference type="EMBL" id="CP049866">
    <property type="protein sequence ID" value="QIK74892.1"/>
    <property type="molecule type" value="Genomic_DNA"/>
</dbReference>
<dbReference type="InterPro" id="IPR050121">
    <property type="entry name" value="Cytochrome_P450_monoxygenase"/>
</dbReference>
<reference evidence="2 3" key="1">
    <citation type="submission" date="2020-03" db="EMBL/GenBank/DDBJ databases">
        <title>Nocardioides sp. nov., isolated from fish.</title>
        <authorList>
            <person name="Hyun D.-W."/>
            <person name="Bae J.-W."/>
        </authorList>
    </citation>
    <scope>NUCLEOTIDE SEQUENCE [LARGE SCALE GENOMIC DNA]</scope>
    <source>
        <strain evidence="2 3">HDW12A</strain>
    </source>
</reference>
<dbReference type="GO" id="GO:0005506">
    <property type="term" value="F:iron ion binding"/>
    <property type="evidence" value="ECO:0007669"/>
    <property type="project" value="InterPro"/>
</dbReference>
<comment type="similarity">
    <text evidence="1">Belongs to the cytochrome P450 family.</text>
</comment>
<dbReference type="PANTHER" id="PTHR24305">
    <property type="entry name" value="CYTOCHROME P450"/>
    <property type="match status" value="1"/>
</dbReference>
<keyword evidence="3" id="KW-1185">Reference proteome</keyword>
<dbReference type="GO" id="GO:0004497">
    <property type="term" value="F:monooxygenase activity"/>
    <property type="evidence" value="ECO:0007669"/>
    <property type="project" value="InterPro"/>
</dbReference>
<name>A0A6G7YDJ6_9ACTN</name>
<dbReference type="CDD" id="cd00302">
    <property type="entry name" value="cytochrome_P450"/>
    <property type="match status" value="1"/>
</dbReference>
<dbReference type="SUPFAM" id="SSF48264">
    <property type="entry name" value="Cytochrome P450"/>
    <property type="match status" value="1"/>
</dbReference>
<dbReference type="KEGG" id="npi:G7071_05060"/>
<dbReference type="Gene3D" id="1.10.630.10">
    <property type="entry name" value="Cytochrome P450"/>
    <property type="match status" value="1"/>
</dbReference>
<dbReference type="GO" id="GO:0016705">
    <property type="term" value="F:oxidoreductase activity, acting on paired donors, with incorporation or reduction of molecular oxygen"/>
    <property type="evidence" value="ECO:0007669"/>
    <property type="project" value="InterPro"/>
</dbReference>
<organism evidence="2 3">
    <name type="scientific">Nocardioides piscis</name>
    <dbReference type="NCBI Taxonomy" id="2714938"/>
    <lineage>
        <taxon>Bacteria</taxon>
        <taxon>Bacillati</taxon>
        <taxon>Actinomycetota</taxon>
        <taxon>Actinomycetes</taxon>
        <taxon>Propionibacteriales</taxon>
        <taxon>Nocardioidaceae</taxon>
        <taxon>Nocardioides</taxon>
    </lineage>
</organism>
<dbReference type="Pfam" id="PF00067">
    <property type="entry name" value="p450"/>
    <property type="match status" value="1"/>
</dbReference>
<dbReference type="GO" id="GO:0020037">
    <property type="term" value="F:heme binding"/>
    <property type="evidence" value="ECO:0007669"/>
    <property type="project" value="InterPro"/>
</dbReference>
<dbReference type="AlphaFoldDB" id="A0A6G7YDJ6"/>
<gene>
    <name evidence="2" type="ORF">G7071_05060</name>
</gene>
<accession>A0A6G7YDJ6</accession>
<evidence type="ECO:0000313" key="3">
    <source>
        <dbReference type="Proteomes" id="UP000502035"/>
    </source>
</evidence>
<dbReference type="InterPro" id="IPR036396">
    <property type="entry name" value="Cyt_P450_sf"/>
</dbReference>
<proteinExistence type="inferred from homology"/>
<dbReference type="PANTHER" id="PTHR24305:SF166">
    <property type="entry name" value="CYTOCHROME P450 12A4, MITOCHONDRIAL-RELATED"/>
    <property type="match status" value="1"/>
</dbReference>
<dbReference type="RefSeq" id="WP_166315695.1">
    <property type="nucleotide sequence ID" value="NZ_CP049866.1"/>
</dbReference>
<sequence length="317" mass="33836">MNDPLLASRVLDTHDTYVIAGTFLNGRRDLAAAATIDPARRLLNPGLRSCAVQPLADLVRLSVSEAFAVGVPSARIVDPLPILERATSLAVARFYFADSASTIDGLVAPLLDALGGVFGNPMSLPKWVPTRANLRVRRAYAALRSGVIPLVRSLVVNPGSAPCFAAQVAETALRQGHSPSRVADLLIGSLLAAQRVPAAGAAWALWRLAENPELVEEARGSREVLGSVALEAMRLHPPTWVLHRTASRAVRLGGHLFGRGHNFLVSPYVIHRDPELFRAAAIFDHRRWVDPGHRSSAFCSSGADSTVAPVVTPGCSL</sequence>
<dbReference type="InterPro" id="IPR001128">
    <property type="entry name" value="Cyt_P450"/>
</dbReference>